<comment type="similarity">
    <text evidence="3">Belongs to the cyclophilin-type PPIase family.</text>
</comment>
<gene>
    <name evidence="5" type="ordered locus">Mfla_0497</name>
</gene>
<dbReference type="KEGG" id="mfa:Mfla_0497"/>
<dbReference type="EC" id="5.2.1.8" evidence="3"/>
<sequence>MMLTFKTLEEILMRTFITRALLNPLLYLSMLGTSLVATASDNALPQLEIQTNHGSFVIELYPDKAPKTVANFLQYVTSDFYTGTTFHRTVDRFMIQGGGLTAEMREKSTFSPIENESNNGLKNEYGSVAMARAFAPNSATSQFFINLSDNKFLNFHKPEPAYMGYCVFGKVIKGIDVVERIGKSPTKVVGAHLNVPVEPVVIEKVALLDQPISIAERLDYKKVKTIAQTEAPTKSKGKQP</sequence>
<dbReference type="InterPro" id="IPR002130">
    <property type="entry name" value="Cyclophilin-type_PPIase_dom"/>
</dbReference>
<dbReference type="GO" id="GO:0003755">
    <property type="term" value="F:peptidyl-prolyl cis-trans isomerase activity"/>
    <property type="evidence" value="ECO:0007669"/>
    <property type="project" value="UniProtKB-UniRule"/>
</dbReference>
<dbReference type="Pfam" id="PF00160">
    <property type="entry name" value="Pro_isomerase"/>
    <property type="match status" value="1"/>
</dbReference>
<dbReference type="EMBL" id="CP000284">
    <property type="protein sequence ID" value="ABE48767.1"/>
    <property type="molecule type" value="Genomic_DNA"/>
</dbReference>
<evidence type="ECO:0000256" key="3">
    <source>
        <dbReference type="RuleBase" id="RU363019"/>
    </source>
</evidence>
<evidence type="ECO:0000256" key="1">
    <source>
        <dbReference type="ARBA" id="ARBA00023110"/>
    </source>
</evidence>
<dbReference type="AlphaFoldDB" id="Q1H420"/>
<dbReference type="PROSITE" id="PS50072">
    <property type="entry name" value="CSA_PPIASE_2"/>
    <property type="match status" value="1"/>
</dbReference>
<evidence type="ECO:0000256" key="2">
    <source>
        <dbReference type="ARBA" id="ARBA00023235"/>
    </source>
</evidence>
<dbReference type="PANTHER" id="PTHR43246">
    <property type="entry name" value="PEPTIDYL-PROLYL CIS-TRANS ISOMERASE CYP38, CHLOROPLASTIC"/>
    <property type="match status" value="1"/>
</dbReference>
<keyword evidence="1 3" id="KW-0697">Rotamase</keyword>
<accession>Q1H420</accession>
<dbReference type="PRINTS" id="PR00153">
    <property type="entry name" value="CSAPPISMRASE"/>
</dbReference>
<reference evidence="5 6" key="1">
    <citation type="submission" date="2006-03" db="EMBL/GenBank/DDBJ databases">
        <title>Complete sequence of Methylobacillus flagellatus KT.</title>
        <authorList>
            <consortium name="US DOE Joint Genome Institute"/>
            <person name="Copeland A."/>
            <person name="Lucas S."/>
            <person name="Lapidus A."/>
            <person name="Barry K."/>
            <person name="Detter J.C."/>
            <person name="Glavina del Rio T."/>
            <person name="Hammon N."/>
            <person name="Israni S."/>
            <person name="Dalin E."/>
            <person name="Tice H."/>
            <person name="Pitluck S."/>
            <person name="Brettin T."/>
            <person name="Bruce D."/>
            <person name="Han C."/>
            <person name="Tapia R."/>
            <person name="Saunders E."/>
            <person name="Gilna P."/>
            <person name="Schmutz J."/>
            <person name="Larimer F."/>
            <person name="Land M."/>
            <person name="Kyrpides N."/>
            <person name="Anderson I."/>
            <person name="Richardson P."/>
        </authorList>
    </citation>
    <scope>NUCLEOTIDE SEQUENCE [LARGE SCALE GENOMIC DNA]</scope>
    <source>
        <strain evidence="6">KT / ATCC 51484 / DSM 6875</strain>
    </source>
</reference>
<proteinExistence type="inferred from homology"/>
<dbReference type="Gene3D" id="2.40.100.10">
    <property type="entry name" value="Cyclophilin-like"/>
    <property type="match status" value="1"/>
</dbReference>
<evidence type="ECO:0000313" key="5">
    <source>
        <dbReference type="EMBL" id="ABE48767.1"/>
    </source>
</evidence>
<keyword evidence="2 3" id="KW-0413">Isomerase</keyword>
<protein>
    <recommendedName>
        <fullName evidence="3">Peptidyl-prolyl cis-trans isomerase</fullName>
        <shortName evidence="3">PPIase</shortName>
        <ecNumber evidence="3">5.2.1.8</ecNumber>
    </recommendedName>
</protein>
<comment type="function">
    <text evidence="3">PPIases accelerate the folding of proteins. It catalyzes the cis-trans isomerization of proline imidic peptide bonds in oligopeptides.</text>
</comment>
<evidence type="ECO:0000259" key="4">
    <source>
        <dbReference type="PROSITE" id="PS50072"/>
    </source>
</evidence>
<dbReference type="HOGENOM" id="CLU_012062_16_9_4"/>
<keyword evidence="6" id="KW-1185">Reference proteome</keyword>
<organism evidence="5 6">
    <name type="scientific">Methylobacillus flagellatus (strain ATCC 51484 / DSM 6875 / VKM B-1610 / KT)</name>
    <dbReference type="NCBI Taxonomy" id="265072"/>
    <lineage>
        <taxon>Bacteria</taxon>
        <taxon>Pseudomonadati</taxon>
        <taxon>Pseudomonadota</taxon>
        <taxon>Betaproteobacteria</taxon>
        <taxon>Nitrosomonadales</taxon>
        <taxon>Methylophilaceae</taxon>
        <taxon>Methylobacillus</taxon>
    </lineage>
</organism>
<dbReference type="Proteomes" id="UP000002440">
    <property type="component" value="Chromosome"/>
</dbReference>
<dbReference type="InterPro" id="IPR029000">
    <property type="entry name" value="Cyclophilin-like_dom_sf"/>
</dbReference>
<feature type="domain" description="PPIase cyclophilin-type" evidence="4">
    <location>
        <begin position="50"/>
        <end position="207"/>
    </location>
</feature>
<comment type="catalytic activity">
    <reaction evidence="3">
        <text>[protein]-peptidylproline (omega=180) = [protein]-peptidylproline (omega=0)</text>
        <dbReference type="Rhea" id="RHEA:16237"/>
        <dbReference type="Rhea" id="RHEA-COMP:10747"/>
        <dbReference type="Rhea" id="RHEA-COMP:10748"/>
        <dbReference type="ChEBI" id="CHEBI:83833"/>
        <dbReference type="ChEBI" id="CHEBI:83834"/>
        <dbReference type="EC" id="5.2.1.8"/>
    </reaction>
</comment>
<dbReference type="SUPFAM" id="SSF50891">
    <property type="entry name" value="Cyclophilin-like"/>
    <property type="match status" value="1"/>
</dbReference>
<dbReference type="eggNOG" id="COG0652">
    <property type="taxonomic scope" value="Bacteria"/>
</dbReference>
<dbReference type="STRING" id="265072.Mfla_0497"/>
<name>Q1H420_METFK</name>
<evidence type="ECO:0000313" key="6">
    <source>
        <dbReference type="Proteomes" id="UP000002440"/>
    </source>
</evidence>
<dbReference type="InterPro" id="IPR044665">
    <property type="entry name" value="E_coli_cyclophilin_A-like"/>
</dbReference>
<dbReference type="CDD" id="cd01920">
    <property type="entry name" value="cyclophilin_EcCYP_like"/>
    <property type="match status" value="1"/>
</dbReference>